<organism evidence="1 2">
    <name type="scientific">Corchorus olitorius</name>
    <dbReference type="NCBI Taxonomy" id="93759"/>
    <lineage>
        <taxon>Eukaryota</taxon>
        <taxon>Viridiplantae</taxon>
        <taxon>Streptophyta</taxon>
        <taxon>Embryophyta</taxon>
        <taxon>Tracheophyta</taxon>
        <taxon>Spermatophyta</taxon>
        <taxon>Magnoliopsida</taxon>
        <taxon>eudicotyledons</taxon>
        <taxon>Gunneridae</taxon>
        <taxon>Pentapetalae</taxon>
        <taxon>rosids</taxon>
        <taxon>malvids</taxon>
        <taxon>Malvales</taxon>
        <taxon>Malvaceae</taxon>
        <taxon>Grewioideae</taxon>
        <taxon>Apeibeae</taxon>
        <taxon>Corchorus</taxon>
    </lineage>
</organism>
<keyword evidence="1" id="KW-0645">Protease</keyword>
<sequence length="96" mass="10661">MEFSVVNEIATGFAMDNGTSLNQLWQMKFVGKLINPCQIISHGPRPVSNPEVILMLKYDFSGNFTRNFQRNLSKIIVPKPVGKFAAVFATDSGLKV</sequence>
<dbReference type="EMBL" id="AWUE01021903">
    <property type="protein sequence ID" value="OMO60378.1"/>
    <property type="molecule type" value="Genomic_DNA"/>
</dbReference>
<dbReference type="AlphaFoldDB" id="A0A1R3GQI9"/>
<dbReference type="Proteomes" id="UP000187203">
    <property type="component" value="Unassembled WGS sequence"/>
</dbReference>
<keyword evidence="2" id="KW-1185">Reference proteome</keyword>
<evidence type="ECO:0000313" key="1">
    <source>
        <dbReference type="EMBL" id="OMO60378.1"/>
    </source>
</evidence>
<keyword evidence="1" id="KW-0378">Hydrolase</keyword>
<name>A0A1R3GQI9_9ROSI</name>
<evidence type="ECO:0000313" key="2">
    <source>
        <dbReference type="Proteomes" id="UP000187203"/>
    </source>
</evidence>
<dbReference type="GO" id="GO:0004180">
    <property type="term" value="F:carboxypeptidase activity"/>
    <property type="evidence" value="ECO:0007669"/>
    <property type="project" value="UniProtKB-KW"/>
</dbReference>
<proteinExistence type="predicted"/>
<accession>A0A1R3GQI9</accession>
<keyword evidence="1" id="KW-0121">Carboxypeptidase</keyword>
<gene>
    <name evidence="1" type="ORF">COLO4_33846</name>
</gene>
<comment type="caution">
    <text evidence="1">The sequence shown here is derived from an EMBL/GenBank/DDBJ whole genome shotgun (WGS) entry which is preliminary data.</text>
</comment>
<protein>
    <submittedName>
        <fullName evidence="1">Carboxypeptidase A5 isoform 1</fullName>
    </submittedName>
</protein>
<reference evidence="2" key="1">
    <citation type="submission" date="2013-09" db="EMBL/GenBank/DDBJ databases">
        <title>Corchorus olitorius genome sequencing.</title>
        <authorList>
            <person name="Alam M."/>
            <person name="Haque M.S."/>
            <person name="Islam M.S."/>
            <person name="Emdad E.M."/>
            <person name="Islam M.M."/>
            <person name="Ahmed B."/>
            <person name="Halim A."/>
            <person name="Hossen Q.M.M."/>
            <person name="Hossain M.Z."/>
            <person name="Ahmed R."/>
            <person name="Khan M.M."/>
            <person name="Islam R."/>
            <person name="Rashid M.M."/>
            <person name="Khan S.A."/>
            <person name="Rahman M.S."/>
            <person name="Alam M."/>
            <person name="Yahiya A.S."/>
            <person name="Khan M.S."/>
            <person name="Azam M.S."/>
            <person name="Haque T."/>
            <person name="Lashkar M.Z.H."/>
            <person name="Akhand A.I."/>
            <person name="Morshed G."/>
            <person name="Roy S."/>
            <person name="Uddin K.S."/>
            <person name="Rabeya T."/>
            <person name="Hossain A.S."/>
            <person name="Chowdhury A."/>
            <person name="Snigdha A.R."/>
            <person name="Mortoza M.S."/>
            <person name="Matin S.A."/>
            <person name="Hoque S.M.E."/>
            <person name="Islam M.K."/>
            <person name="Roy D.K."/>
            <person name="Haider R."/>
            <person name="Moosa M.M."/>
            <person name="Elias S.M."/>
            <person name="Hasan A.M."/>
            <person name="Jahan S."/>
            <person name="Shafiuddin M."/>
            <person name="Mahmood N."/>
            <person name="Shommy N.S."/>
        </authorList>
    </citation>
    <scope>NUCLEOTIDE SEQUENCE [LARGE SCALE GENOMIC DNA]</scope>
    <source>
        <strain evidence="2">cv. O-4</strain>
    </source>
</reference>